<dbReference type="EMBL" id="MDYQ01000114">
    <property type="protein sequence ID" value="PRP81922.1"/>
    <property type="molecule type" value="Genomic_DNA"/>
</dbReference>
<keyword evidence="3" id="KW-1185">Reference proteome</keyword>
<dbReference type="Gene3D" id="2.130.10.10">
    <property type="entry name" value="YVTN repeat-like/Quinoprotein amine dehydrogenase"/>
    <property type="match status" value="1"/>
</dbReference>
<dbReference type="Proteomes" id="UP000241769">
    <property type="component" value="Unassembled WGS sequence"/>
</dbReference>
<name>A0A2P6NDC1_9EUKA</name>
<feature type="region of interest" description="Disordered" evidence="1">
    <location>
        <begin position="77"/>
        <end position="139"/>
    </location>
</feature>
<dbReference type="SUPFAM" id="SSF50978">
    <property type="entry name" value="WD40 repeat-like"/>
    <property type="match status" value="1"/>
</dbReference>
<accession>A0A2P6NDC1</accession>
<proteinExistence type="predicted"/>
<evidence type="ECO:0000313" key="3">
    <source>
        <dbReference type="Proteomes" id="UP000241769"/>
    </source>
</evidence>
<comment type="caution">
    <text evidence="2">The sequence shown here is derived from an EMBL/GenBank/DDBJ whole genome shotgun (WGS) entry which is preliminary data.</text>
</comment>
<reference evidence="2 3" key="1">
    <citation type="journal article" date="2018" name="Genome Biol. Evol.">
        <title>Multiple Roots of Fruiting Body Formation in Amoebozoa.</title>
        <authorList>
            <person name="Hillmann F."/>
            <person name="Forbes G."/>
            <person name="Novohradska S."/>
            <person name="Ferling I."/>
            <person name="Riege K."/>
            <person name="Groth M."/>
            <person name="Westermann M."/>
            <person name="Marz M."/>
            <person name="Spaller T."/>
            <person name="Winckler T."/>
            <person name="Schaap P."/>
            <person name="Glockner G."/>
        </authorList>
    </citation>
    <scope>NUCLEOTIDE SEQUENCE [LARGE SCALE GENOMIC DNA]</scope>
    <source>
        <strain evidence="2 3">Jena</strain>
    </source>
</reference>
<dbReference type="AlphaFoldDB" id="A0A2P6NDC1"/>
<feature type="compositionally biased region" description="Polar residues" evidence="1">
    <location>
        <begin position="173"/>
        <end position="191"/>
    </location>
</feature>
<gene>
    <name evidence="2" type="ORF">PROFUN_10630</name>
</gene>
<sequence length="526" mass="58822">MSRFASVLTCDQQQQLHVSTSGTIPGVDFIEQQMDSRVELWLMPLTMLRSTSATSKPCHLMGAVVFTARNRHNKVLTQPSEYSGSMSNVKEEPNSSPTNGGGLQGGKGDEEEESHDSSNSEGEDTQERAHPLPKSESGYDVNQFLDLHSNRSTPQQPPFEIPKIEHEYEQRGQAEQPSSTRSNNGSSQQPLRQNPIAFQTNILSHPNLSCTGEEGLSRPAVSPGDANLIIVGTEDQSETRNNLLLLVTLQESEKQFQLTSLVELPHHVRDVMWLSNTHMLAACGHKLVVAHIDPYSLQFTGPPTIIPPFHKDLIRETASNPKNIGLVASCGYDGSVYITDIDQVMEALDKRQTDCNNNVYHIPGEIIGSVSWNPQDNVMLSCTTDSGSFHYFDIRQETPGIKYDSLKRDLYCHAFVDPNTVLFGYGDGTLRIFDIRNKMIMLDFHDPVQKKIGEIRVNYRTRCFANFGTPDVSMWPYTEQTVLFSTFARLTDSPTVEYYKTSGCFRHSTHSLIITDSMGVMGFMNF</sequence>
<feature type="region of interest" description="Disordered" evidence="1">
    <location>
        <begin position="168"/>
        <end position="191"/>
    </location>
</feature>
<evidence type="ECO:0000313" key="2">
    <source>
        <dbReference type="EMBL" id="PRP81922.1"/>
    </source>
</evidence>
<protein>
    <submittedName>
        <fullName evidence="2">G-protein beta WD-40 repeat domain-containing protein</fullName>
    </submittedName>
</protein>
<dbReference type="InterPro" id="IPR036322">
    <property type="entry name" value="WD40_repeat_dom_sf"/>
</dbReference>
<dbReference type="InterPro" id="IPR015943">
    <property type="entry name" value="WD40/YVTN_repeat-like_dom_sf"/>
</dbReference>
<feature type="compositionally biased region" description="Polar residues" evidence="1">
    <location>
        <begin position="77"/>
        <end position="98"/>
    </location>
</feature>
<dbReference type="InParanoid" id="A0A2P6NDC1"/>
<evidence type="ECO:0000256" key="1">
    <source>
        <dbReference type="SAM" id="MobiDB-lite"/>
    </source>
</evidence>
<organism evidence="2 3">
    <name type="scientific">Planoprotostelium fungivorum</name>
    <dbReference type="NCBI Taxonomy" id="1890364"/>
    <lineage>
        <taxon>Eukaryota</taxon>
        <taxon>Amoebozoa</taxon>
        <taxon>Evosea</taxon>
        <taxon>Variosea</taxon>
        <taxon>Cavosteliida</taxon>
        <taxon>Cavosteliaceae</taxon>
        <taxon>Planoprotostelium</taxon>
    </lineage>
</organism>